<dbReference type="Gene3D" id="2.70.150.10">
    <property type="entry name" value="Calcium-transporting ATPase, cytoplasmic transduction domain A"/>
    <property type="match status" value="1"/>
</dbReference>
<dbReference type="GO" id="GO:0005524">
    <property type="term" value="F:ATP binding"/>
    <property type="evidence" value="ECO:0007669"/>
    <property type="project" value="InterPro"/>
</dbReference>
<evidence type="ECO:0000256" key="3">
    <source>
        <dbReference type="ARBA" id="ARBA00022967"/>
    </source>
</evidence>
<feature type="transmembrane region" description="Helical" evidence="6">
    <location>
        <begin position="591"/>
        <end position="612"/>
    </location>
</feature>
<dbReference type="EMBL" id="UOEV01000074">
    <property type="protein sequence ID" value="VAW32977.1"/>
    <property type="molecule type" value="Genomic_DNA"/>
</dbReference>
<evidence type="ECO:0000313" key="8">
    <source>
        <dbReference type="EMBL" id="VAW32977.1"/>
    </source>
</evidence>
<sequence length="792" mass="87504">MNDDAVLRPLSLSERFSTYKRMLFEIAYLIMHNVFVLVNIIIFGVVGLLIYFGDVREGLSLAFIISLNISLGIIQDINAWVVLERLQKLTALNVKRITHDKKYEVVSPEALAKGNRILLTLGDSIPCDSILIESNEMEVSEAVITGESSSTPRAKDAHLLAGSVVTAGSGIAEIETVFRKSRIAKMTAQIKRYKKDESPIQRTINSVVTYTGYLLIAVIIFIVIHGSATGTEWLNTIKTIGALSAVLVPQGLVVAVTLLFAFGGIHFYRRHVLLREVNATEKLARIKNLCVDKTGTLTENTLSVEKIIIPKGVEQTHAEDITRTYVNTSDTSELMQALKRFLGESQSIYKSIAHIPFSSWRQYGGALIQKNAETHAVLAGTPEVFTPHMTVDDRKWMAQIITKEAAASKRVFCLVQTDTREIPKDLNDSSLTPLAVFVLENKLRDGTRETIDFFQKRGVRIRVLSGDNTETIQAVSRISGIKNTEAMITGEEMNNWTQGDYDEKAKEYTIFARIVPEQKEHIIDALKKDGFTGMIGDGANDALAIKKADLGIAMFDGTPATRQVASVVLLHNSFTELPNGVRLADSIIENLYIFGAVFINQTAIGLFLYIFLTIFGHNFPFSPLNIAFTSYFAIGIPNMLIGYWAIRPAGEVGKTGSESFLRKVFPYSIVSGAFSAIALTFIMNIAVTTHAFTTAQSTTLGVLAYAFFGYLFFVLAPFAYSTAKRPARVQEILGIGFAEIIIAICVFAIAPIRSFFDLTTIPLSALTLLAPTALAYLIIQYSLARIFLRYTR</sequence>
<proteinExistence type="predicted"/>
<dbReference type="PANTHER" id="PTHR42861">
    <property type="entry name" value="CALCIUM-TRANSPORTING ATPASE"/>
    <property type="match status" value="1"/>
</dbReference>
<feature type="transmembrane region" description="Helical" evidence="6">
    <location>
        <begin position="667"/>
        <end position="687"/>
    </location>
</feature>
<reference evidence="8" key="1">
    <citation type="submission" date="2018-06" db="EMBL/GenBank/DDBJ databases">
        <authorList>
            <person name="Zhirakovskaya E."/>
        </authorList>
    </citation>
    <scope>NUCLEOTIDE SEQUENCE</scope>
</reference>
<dbReference type="InterPro" id="IPR023299">
    <property type="entry name" value="ATPase_P-typ_cyto_dom_N"/>
</dbReference>
<evidence type="ECO:0000256" key="2">
    <source>
        <dbReference type="ARBA" id="ARBA00022692"/>
    </source>
</evidence>
<dbReference type="Gene3D" id="1.20.1110.10">
    <property type="entry name" value="Calcium-transporting ATPase, transmembrane domain"/>
    <property type="match status" value="1"/>
</dbReference>
<evidence type="ECO:0000259" key="7">
    <source>
        <dbReference type="Pfam" id="PF00122"/>
    </source>
</evidence>
<keyword evidence="4 6" id="KW-1133">Transmembrane helix</keyword>
<comment type="subcellular location">
    <subcellularLocation>
        <location evidence="1">Membrane</location>
        <topology evidence="1">Multi-pass membrane protein</topology>
    </subcellularLocation>
</comment>
<keyword evidence="3" id="KW-1278">Translocase</keyword>
<dbReference type="Pfam" id="PF00122">
    <property type="entry name" value="E1-E2_ATPase"/>
    <property type="match status" value="1"/>
</dbReference>
<accession>A0A3B0V505</accession>
<gene>
    <name evidence="8" type="ORF">MNBD_CPR01-386</name>
</gene>
<dbReference type="GO" id="GO:0016020">
    <property type="term" value="C:membrane"/>
    <property type="evidence" value="ECO:0007669"/>
    <property type="project" value="UniProtKB-SubCell"/>
</dbReference>
<feature type="transmembrane region" description="Helical" evidence="6">
    <location>
        <begin position="699"/>
        <end position="720"/>
    </location>
</feature>
<keyword evidence="2 6" id="KW-0812">Transmembrane</keyword>
<dbReference type="SFLD" id="SFLDF00027">
    <property type="entry name" value="p-type_atpase"/>
    <property type="match status" value="1"/>
</dbReference>
<feature type="transmembrane region" description="Helical" evidence="6">
    <location>
        <begin position="624"/>
        <end position="646"/>
    </location>
</feature>
<name>A0A3B0V505_9ZZZZ</name>
<feature type="transmembrane region" description="Helical" evidence="6">
    <location>
        <begin position="58"/>
        <end position="83"/>
    </location>
</feature>
<dbReference type="PROSITE" id="PS00154">
    <property type="entry name" value="ATPASE_E1_E2"/>
    <property type="match status" value="1"/>
</dbReference>
<feature type="transmembrane region" description="Helical" evidence="6">
    <location>
        <begin position="732"/>
        <end position="756"/>
    </location>
</feature>
<feature type="transmembrane region" description="Helical" evidence="6">
    <location>
        <begin position="207"/>
        <end position="228"/>
    </location>
</feature>
<dbReference type="SFLD" id="SFLDS00003">
    <property type="entry name" value="Haloacid_Dehalogenase"/>
    <property type="match status" value="1"/>
</dbReference>
<dbReference type="Pfam" id="PF00702">
    <property type="entry name" value="Hydrolase"/>
    <property type="match status" value="1"/>
</dbReference>
<dbReference type="NCBIfam" id="TIGR01494">
    <property type="entry name" value="ATPase_P-type"/>
    <property type="match status" value="2"/>
</dbReference>
<dbReference type="SUPFAM" id="SSF81665">
    <property type="entry name" value="Calcium ATPase, transmembrane domain M"/>
    <property type="match status" value="1"/>
</dbReference>
<dbReference type="SUPFAM" id="SSF81653">
    <property type="entry name" value="Calcium ATPase, transduction domain A"/>
    <property type="match status" value="1"/>
</dbReference>
<feature type="transmembrane region" description="Helical" evidence="6">
    <location>
        <begin position="768"/>
        <end position="788"/>
    </location>
</feature>
<dbReference type="InterPro" id="IPR001757">
    <property type="entry name" value="P_typ_ATPase"/>
</dbReference>
<evidence type="ECO:0000256" key="1">
    <source>
        <dbReference type="ARBA" id="ARBA00004141"/>
    </source>
</evidence>
<dbReference type="PRINTS" id="PR00119">
    <property type="entry name" value="CATATPASE"/>
</dbReference>
<dbReference type="InterPro" id="IPR023214">
    <property type="entry name" value="HAD_sf"/>
</dbReference>
<organism evidence="8">
    <name type="scientific">hydrothermal vent metagenome</name>
    <dbReference type="NCBI Taxonomy" id="652676"/>
    <lineage>
        <taxon>unclassified sequences</taxon>
        <taxon>metagenomes</taxon>
        <taxon>ecological metagenomes</taxon>
    </lineage>
</organism>
<evidence type="ECO:0000256" key="5">
    <source>
        <dbReference type="ARBA" id="ARBA00023136"/>
    </source>
</evidence>
<dbReference type="SUPFAM" id="SSF56784">
    <property type="entry name" value="HAD-like"/>
    <property type="match status" value="1"/>
</dbReference>
<dbReference type="SUPFAM" id="SSF81660">
    <property type="entry name" value="Metal cation-transporting ATPase, ATP-binding domain N"/>
    <property type="match status" value="1"/>
</dbReference>
<dbReference type="Gene3D" id="3.40.50.1000">
    <property type="entry name" value="HAD superfamily/HAD-like"/>
    <property type="match status" value="1"/>
</dbReference>
<dbReference type="GO" id="GO:0016887">
    <property type="term" value="F:ATP hydrolysis activity"/>
    <property type="evidence" value="ECO:0007669"/>
    <property type="project" value="InterPro"/>
</dbReference>
<dbReference type="InterPro" id="IPR059000">
    <property type="entry name" value="ATPase_P-type_domA"/>
</dbReference>
<dbReference type="AlphaFoldDB" id="A0A3B0V505"/>
<feature type="transmembrane region" description="Helical" evidence="6">
    <location>
        <begin position="26"/>
        <end position="52"/>
    </location>
</feature>
<dbReference type="Gene3D" id="3.40.1110.10">
    <property type="entry name" value="Calcium-transporting ATPase, cytoplasmic domain N"/>
    <property type="match status" value="1"/>
</dbReference>
<protein>
    <recommendedName>
        <fullName evidence="7">P-type ATPase A domain-containing protein</fullName>
    </recommendedName>
</protein>
<dbReference type="InterPro" id="IPR018303">
    <property type="entry name" value="ATPase_P-typ_P_site"/>
</dbReference>
<dbReference type="InterPro" id="IPR044492">
    <property type="entry name" value="P_typ_ATPase_HD_dom"/>
</dbReference>
<evidence type="ECO:0000256" key="4">
    <source>
        <dbReference type="ARBA" id="ARBA00022989"/>
    </source>
</evidence>
<dbReference type="InterPro" id="IPR023298">
    <property type="entry name" value="ATPase_P-typ_TM_dom_sf"/>
</dbReference>
<keyword evidence="5 6" id="KW-0472">Membrane</keyword>
<evidence type="ECO:0000256" key="6">
    <source>
        <dbReference type="SAM" id="Phobius"/>
    </source>
</evidence>
<dbReference type="PROSITE" id="PS01229">
    <property type="entry name" value="COF_2"/>
    <property type="match status" value="1"/>
</dbReference>
<dbReference type="SFLD" id="SFLDG00002">
    <property type="entry name" value="C1.7:_P-type_atpase_like"/>
    <property type="match status" value="1"/>
</dbReference>
<dbReference type="InterPro" id="IPR036412">
    <property type="entry name" value="HAD-like_sf"/>
</dbReference>
<feature type="domain" description="P-type ATPase A" evidence="7">
    <location>
        <begin position="90"/>
        <end position="190"/>
    </location>
</feature>
<feature type="transmembrane region" description="Helical" evidence="6">
    <location>
        <begin position="240"/>
        <end position="265"/>
    </location>
</feature>
<dbReference type="InterPro" id="IPR008250">
    <property type="entry name" value="ATPase_P-typ_transduc_dom_A_sf"/>
</dbReference>